<sequence length="158" mass="17723">MTATYGTINNGIGVVLMGMMRPEMKMKCIVPVVMARMLGYAQFDCSVLIENLDWHDKKCPLLKQAQSLTLQPFYQKCINAGRDIDDQEEEEKVEDLAATKKSGSESLNDTSSELKRRVVYGMSVPDFCKLIGKFEAVHGLIGKDIRDSYKCQKLAVYG</sequence>
<comment type="similarity">
    <text evidence="3">Belongs to the V-ATPase proteolipid subunit family.</text>
</comment>
<evidence type="ECO:0000313" key="6">
    <source>
        <dbReference type="Proteomes" id="UP000237347"/>
    </source>
</evidence>
<dbReference type="Proteomes" id="UP000237347">
    <property type="component" value="Unassembled WGS sequence"/>
</dbReference>
<evidence type="ECO:0000256" key="4">
    <source>
        <dbReference type="SAM" id="MobiDB-lite"/>
    </source>
</evidence>
<dbReference type="GO" id="GO:0046961">
    <property type="term" value="F:proton-transporting ATPase activity, rotational mechanism"/>
    <property type="evidence" value="ECO:0007669"/>
    <property type="project" value="InterPro"/>
</dbReference>
<comment type="subunit">
    <text evidence="3">V-ATPase is a heteromultimeric enzyme composed of a peripheral catalytic V1 complex attached to an integral membrane V0 proton pore complex.</text>
</comment>
<gene>
    <name evidence="5" type="primary">VATL_2</name>
    <name evidence="5" type="ORF">CFP56_012104</name>
</gene>
<dbReference type="GO" id="GO:0033179">
    <property type="term" value="C:proton-transporting V-type ATPase, V0 domain"/>
    <property type="evidence" value="ECO:0007669"/>
    <property type="project" value="InterPro"/>
</dbReference>
<evidence type="ECO:0000313" key="5">
    <source>
        <dbReference type="EMBL" id="KAK7843626.1"/>
    </source>
</evidence>
<keyword evidence="2 3" id="KW-0406">Ion transport</keyword>
<keyword evidence="6" id="KW-1185">Reference proteome</keyword>
<accession>A0AAW0KZ52</accession>
<comment type="function">
    <text evidence="3">Proton-conducting pore forming subunit of the membrane integral V0 complex of vacuolar ATPase. V-ATPase is responsible for acidifying a variety of intracellular compartments in eukaryotic cells.</text>
</comment>
<dbReference type="PRINTS" id="PR00122">
    <property type="entry name" value="VACATPASE"/>
</dbReference>
<proteinExistence type="inferred from homology"/>
<evidence type="ECO:0000256" key="1">
    <source>
        <dbReference type="ARBA" id="ARBA00022448"/>
    </source>
</evidence>
<dbReference type="Gene3D" id="1.20.120.610">
    <property type="entry name" value="lithium bound rotor ring of v- atpase"/>
    <property type="match status" value="1"/>
</dbReference>
<dbReference type="AlphaFoldDB" id="A0AAW0KZ52"/>
<keyword evidence="1 3" id="KW-0813">Transport</keyword>
<organism evidence="5 6">
    <name type="scientific">Quercus suber</name>
    <name type="common">Cork oak</name>
    <dbReference type="NCBI Taxonomy" id="58331"/>
    <lineage>
        <taxon>Eukaryota</taxon>
        <taxon>Viridiplantae</taxon>
        <taxon>Streptophyta</taxon>
        <taxon>Embryophyta</taxon>
        <taxon>Tracheophyta</taxon>
        <taxon>Spermatophyta</taxon>
        <taxon>Magnoliopsida</taxon>
        <taxon>eudicotyledons</taxon>
        <taxon>Gunneridae</taxon>
        <taxon>Pentapetalae</taxon>
        <taxon>rosids</taxon>
        <taxon>fabids</taxon>
        <taxon>Fagales</taxon>
        <taxon>Fagaceae</taxon>
        <taxon>Quercus</taxon>
    </lineage>
</organism>
<dbReference type="EMBL" id="PKMF04000199">
    <property type="protein sequence ID" value="KAK7843626.1"/>
    <property type="molecule type" value="Genomic_DNA"/>
</dbReference>
<feature type="region of interest" description="Disordered" evidence="4">
    <location>
        <begin position="88"/>
        <end position="109"/>
    </location>
</feature>
<reference evidence="5 6" key="1">
    <citation type="journal article" date="2018" name="Sci. Data">
        <title>The draft genome sequence of cork oak.</title>
        <authorList>
            <person name="Ramos A.M."/>
            <person name="Usie A."/>
            <person name="Barbosa P."/>
            <person name="Barros P.M."/>
            <person name="Capote T."/>
            <person name="Chaves I."/>
            <person name="Simoes F."/>
            <person name="Abreu I."/>
            <person name="Carrasquinho I."/>
            <person name="Faro C."/>
            <person name="Guimaraes J.B."/>
            <person name="Mendonca D."/>
            <person name="Nobrega F."/>
            <person name="Rodrigues L."/>
            <person name="Saibo N.J.M."/>
            <person name="Varela M.C."/>
            <person name="Egas C."/>
            <person name="Matos J."/>
            <person name="Miguel C.M."/>
            <person name="Oliveira M.M."/>
            <person name="Ricardo C.P."/>
            <person name="Goncalves S."/>
        </authorList>
    </citation>
    <scope>NUCLEOTIDE SEQUENCE [LARGE SCALE GENOMIC DNA]</scope>
    <source>
        <strain evidence="6">cv. HL8</strain>
    </source>
</reference>
<evidence type="ECO:0000256" key="3">
    <source>
        <dbReference type="RuleBase" id="RU363060"/>
    </source>
</evidence>
<dbReference type="InterPro" id="IPR035921">
    <property type="entry name" value="F/V-ATP_Csub_sf"/>
</dbReference>
<comment type="caution">
    <text evidence="5">The sequence shown here is derived from an EMBL/GenBank/DDBJ whole genome shotgun (WGS) entry which is preliminary data.</text>
</comment>
<evidence type="ECO:0000256" key="2">
    <source>
        <dbReference type="ARBA" id="ARBA00023065"/>
    </source>
</evidence>
<name>A0AAW0KZ52_QUESU</name>
<dbReference type="InterPro" id="IPR000245">
    <property type="entry name" value="ATPase_proteolipid_csu"/>
</dbReference>
<protein>
    <submittedName>
        <fullName evidence="5">V-type proton atpase 16 kDa proteolipid subunit</fullName>
    </submittedName>
</protein>